<protein>
    <recommendedName>
        <fullName evidence="8">Exonuclease domain-containing protein</fullName>
    </recommendedName>
</protein>
<dbReference type="InterPro" id="IPR013520">
    <property type="entry name" value="Ribonucl_H"/>
</dbReference>
<dbReference type="CDD" id="cd06127">
    <property type="entry name" value="DEDDh"/>
    <property type="match status" value="1"/>
</dbReference>
<evidence type="ECO:0000256" key="2">
    <source>
        <dbReference type="ARBA" id="ARBA00022722"/>
    </source>
</evidence>
<dbReference type="InterPro" id="IPR040393">
    <property type="entry name" value="TREX1/2"/>
</dbReference>
<comment type="similarity">
    <text evidence="7">Belongs to the exonuclease superfamily. TREX family.</text>
</comment>
<reference evidence="9 10" key="1">
    <citation type="submission" date="2024-02" db="EMBL/GenBank/DDBJ databases">
        <title>Chromosome-scale genome assembly of the rough periwinkle Littorina saxatilis.</title>
        <authorList>
            <person name="De Jode A."/>
            <person name="Faria R."/>
            <person name="Formenti G."/>
            <person name="Sims Y."/>
            <person name="Smith T.P."/>
            <person name="Tracey A."/>
            <person name="Wood J.M.D."/>
            <person name="Zagrodzka Z.B."/>
            <person name="Johannesson K."/>
            <person name="Butlin R.K."/>
            <person name="Leder E.H."/>
        </authorList>
    </citation>
    <scope>NUCLEOTIDE SEQUENCE [LARGE SCALE GENOMIC DNA]</scope>
    <source>
        <strain evidence="9">Snail1</strain>
        <tissue evidence="9">Muscle</tissue>
    </source>
</reference>
<keyword evidence="3" id="KW-0479">Metal-binding</keyword>
<evidence type="ECO:0000259" key="8">
    <source>
        <dbReference type="SMART" id="SM00479"/>
    </source>
</evidence>
<keyword evidence="6" id="KW-0460">Magnesium</keyword>
<keyword evidence="5" id="KW-0269">Exonuclease</keyword>
<organism evidence="9 10">
    <name type="scientific">Littorina saxatilis</name>
    <dbReference type="NCBI Taxonomy" id="31220"/>
    <lineage>
        <taxon>Eukaryota</taxon>
        <taxon>Metazoa</taxon>
        <taxon>Spiralia</taxon>
        <taxon>Lophotrochozoa</taxon>
        <taxon>Mollusca</taxon>
        <taxon>Gastropoda</taxon>
        <taxon>Caenogastropoda</taxon>
        <taxon>Littorinimorpha</taxon>
        <taxon>Littorinoidea</taxon>
        <taxon>Littorinidae</taxon>
        <taxon>Littorina</taxon>
    </lineage>
</organism>
<dbReference type="GO" id="GO:0006308">
    <property type="term" value="P:DNA catabolic process"/>
    <property type="evidence" value="ECO:0007669"/>
    <property type="project" value="TreeGrafter"/>
</dbReference>
<dbReference type="PANTHER" id="PTHR13058:SF22">
    <property type="entry name" value="EXODEOXYRIBONUCLEASE III"/>
    <property type="match status" value="1"/>
</dbReference>
<evidence type="ECO:0000256" key="1">
    <source>
        <dbReference type="ARBA" id="ARBA00001946"/>
    </source>
</evidence>
<dbReference type="SUPFAM" id="SSF53098">
    <property type="entry name" value="Ribonuclease H-like"/>
    <property type="match status" value="1"/>
</dbReference>
<comment type="caution">
    <text evidence="9">The sequence shown here is derived from an EMBL/GenBank/DDBJ whole genome shotgun (WGS) entry which is preliminary data.</text>
</comment>
<keyword evidence="2" id="KW-0540">Nuclease</keyword>
<evidence type="ECO:0000256" key="3">
    <source>
        <dbReference type="ARBA" id="ARBA00022723"/>
    </source>
</evidence>
<evidence type="ECO:0000313" key="9">
    <source>
        <dbReference type="EMBL" id="KAK7092392.1"/>
    </source>
</evidence>
<accession>A0AAN9ASM3</accession>
<keyword evidence="4" id="KW-0378">Hydrolase</keyword>
<evidence type="ECO:0000256" key="4">
    <source>
        <dbReference type="ARBA" id="ARBA00022801"/>
    </source>
</evidence>
<proteinExistence type="inferred from homology"/>
<dbReference type="GO" id="GO:0005737">
    <property type="term" value="C:cytoplasm"/>
    <property type="evidence" value="ECO:0007669"/>
    <property type="project" value="TreeGrafter"/>
</dbReference>
<dbReference type="Pfam" id="PF22123">
    <property type="entry name" value="Exu_RNase_H_like"/>
    <property type="match status" value="1"/>
</dbReference>
<dbReference type="GO" id="GO:0046872">
    <property type="term" value="F:metal ion binding"/>
    <property type="evidence" value="ECO:0007669"/>
    <property type="project" value="UniProtKB-KW"/>
</dbReference>
<dbReference type="InterPro" id="IPR036397">
    <property type="entry name" value="RNaseH_sf"/>
</dbReference>
<dbReference type="SMART" id="SM00479">
    <property type="entry name" value="EXOIII"/>
    <property type="match status" value="1"/>
</dbReference>
<gene>
    <name evidence="9" type="ORF">V1264_008141</name>
</gene>
<dbReference type="Gene3D" id="3.30.420.10">
    <property type="entry name" value="Ribonuclease H-like superfamily/Ribonuclease H"/>
    <property type="match status" value="1"/>
</dbReference>
<evidence type="ECO:0000256" key="5">
    <source>
        <dbReference type="ARBA" id="ARBA00022839"/>
    </source>
</evidence>
<dbReference type="GO" id="GO:0008296">
    <property type="term" value="F:3'-5'-DNA exonuclease activity"/>
    <property type="evidence" value="ECO:0007669"/>
    <property type="project" value="TreeGrafter"/>
</dbReference>
<dbReference type="Proteomes" id="UP001374579">
    <property type="component" value="Unassembled WGS sequence"/>
</dbReference>
<dbReference type="EMBL" id="JBAMIC010000021">
    <property type="protein sequence ID" value="KAK7092392.1"/>
    <property type="molecule type" value="Genomic_DNA"/>
</dbReference>
<dbReference type="AlphaFoldDB" id="A0AAN9ASM3"/>
<evidence type="ECO:0000256" key="6">
    <source>
        <dbReference type="ARBA" id="ARBA00022842"/>
    </source>
</evidence>
<evidence type="ECO:0000256" key="7">
    <source>
        <dbReference type="ARBA" id="ARBA00025769"/>
    </source>
</evidence>
<dbReference type="GO" id="GO:0003676">
    <property type="term" value="F:nucleic acid binding"/>
    <property type="evidence" value="ECO:0007669"/>
    <property type="project" value="InterPro"/>
</dbReference>
<sequence length="211" mass="23331">MASRLNSSGGTTPPLVFFDLEATGLIQLGVLPDIIQIAAMCPDDDIFDRYILPEKRMTPSALQVTGLRVDGDRLLRHGSPVPTVGMREALRDFLDWLRDVAEKAGGKKPLLLAYNGTKFDAPVLRNTFKKCGLTDEAKECIGGFADVFQMALAKIRKKECGNYRLQTLARLYMKGTSHDAHNAVGDVKMLKGVYDARLAHATNLMVYKLPY</sequence>
<dbReference type="InterPro" id="IPR012337">
    <property type="entry name" value="RNaseH-like_sf"/>
</dbReference>
<dbReference type="PANTHER" id="PTHR13058">
    <property type="entry name" value="THREE PRIME REPAIR EXONUCLEASE 1, 2"/>
    <property type="match status" value="1"/>
</dbReference>
<name>A0AAN9ASM3_9CAEN</name>
<keyword evidence="10" id="KW-1185">Reference proteome</keyword>
<dbReference type="InterPro" id="IPR054362">
    <property type="entry name" value="Exu_RNase_H-like"/>
</dbReference>
<evidence type="ECO:0000313" key="10">
    <source>
        <dbReference type="Proteomes" id="UP001374579"/>
    </source>
</evidence>
<feature type="domain" description="Exonuclease" evidence="8">
    <location>
        <begin position="14"/>
        <end position="203"/>
    </location>
</feature>
<comment type="cofactor">
    <cofactor evidence="1">
        <name>Mg(2+)</name>
        <dbReference type="ChEBI" id="CHEBI:18420"/>
    </cofactor>
</comment>